<dbReference type="Gene3D" id="2.60.40.10">
    <property type="entry name" value="Immunoglobulins"/>
    <property type="match status" value="1"/>
</dbReference>
<feature type="non-terminal residue" evidence="1">
    <location>
        <position position="1"/>
    </location>
</feature>
<feature type="non-terminal residue" evidence="1">
    <location>
        <position position="97"/>
    </location>
</feature>
<organism evidence="1">
    <name type="scientific">Ailuropoda melanoleuca</name>
    <name type="common">Giant panda</name>
    <dbReference type="NCBI Taxonomy" id="9646"/>
    <lineage>
        <taxon>Eukaryota</taxon>
        <taxon>Metazoa</taxon>
        <taxon>Chordata</taxon>
        <taxon>Craniata</taxon>
        <taxon>Vertebrata</taxon>
        <taxon>Euteleostomi</taxon>
        <taxon>Mammalia</taxon>
        <taxon>Eutheria</taxon>
        <taxon>Laurasiatheria</taxon>
        <taxon>Carnivora</taxon>
        <taxon>Caniformia</taxon>
        <taxon>Ursidae</taxon>
        <taxon>Ailuropoda</taxon>
    </lineage>
</organism>
<dbReference type="InterPro" id="IPR013783">
    <property type="entry name" value="Ig-like_fold"/>
</dbReference>
<dbReference type="EMBL" id="GL207658">
    <property type="protein sequence ID" value="EFB26954.1"/>
    <property type="molecule type" value="Genomic_DNA"/>
</dbReference>
<gene>
    <name evidence="1" type="ORF">PANDA_022549</name>
</gene>
<dbReference type="InterPro" id="IPR050150">
    <property type="entry name" value="IgV_Light_Chain"/>
</dbReference>
<dbReference type="PANTHER" id="PTHR23267">
    <property type="entry name" value="IMMUNOGLOBULIN LIGHT CHAIN"/>
    <property type="match status" value="1"/>
</dbReference>
<evidence type="ECO:0000313" key="1">
    <source>
        <dbReference type="EMBL" id="EFB26954.1"/>
    </source>
</evidence>
<sequence length="97" mass="10176">LTRVCLHCSGAVSWAQSAWKQEAEGHPPCPGNSKDAGACYVGWYPQMPHGSPNTLMLRSTSPSGAPAPFFGSDAGNVASLTVLGLQPEDEAECYHST</sequence>
<proteinExistence type="predicted"/>
<evidence type="ECO:0008006" key="2">
    <source>
        <dbReference type="Google" id="ProtNLM"/>
    </source>
</evidence>
<accession>D2I8U3</accession>
<reference evidence="1" key="1">
    <citation type="journal article" date="2010" name="Nature">
        <title>The sequence and de novo assembly of the giant panda genome.</title>
        <authorList>
            <person name="Li R."/>
            <person name="Fan W."/>
            <person name="Tian G."/>
            <person name="Zhu H."/>
            <person name="He L."/>
            <person name="Cai J."/>
            <person name="Huang Q."/>
            <person name="Cai Q."/>
            <person name="Li B."/>
            <person name="Bai Y."/>
            <person name="Zhang Z."/>
            <person name="Zhang Y."/>
            <person name="Wang W."/>
            <person name="Li J."/>
            <person name="Wei F."/>
            <person name="Li H."/>
            <person name="Jian M."/>
            <person name="Li J."/>
            <person name="Zhang Z."/>
            <person name="Nielsen R."/>
            <person name="Li D."/>
            <person name="Gu W."/>
            <person name="Yang Z."/>
            <person name="Xuan Z."/>
            <person name="Ryder O.A."/>
            <person name="Leung F.C."/>
            <person name="Zhou Y."/>
            <person name="Cao J."/>
            <person name="Sun X."/>
            <person name="Fu Y."/>
            <person name="Fang X."/>
            <person name="Guo X."/>
            <person name="Wang B."/>
            <person name="Hou R."/>
            <person name="Shen F."/>
            <person name="Mu B."/>
            <person name="Ni P."/>
            <person name="Lin R."/>
            <person name="Qian W."/>
            <person name="Wang G."/>
            <person name="Yu C."/>
            <person name="Nie W."/>
            <person name="Wang J."/>
            <person name="Wu Z."/>
            <person name="Liang H."/>
            <person name="Min J."/>
            <person name="Wu Q."/>
            <person name="Cheng S."/>
            <person name="Ruan J."/>
            <person name="Wang M."/>
            <person name="Shi Z."/>
            <person name="Wen M."/>
            <person name="Liu B."/>
            <person name="Ren X."/>
            <person name="Zheng H."/>
            <person name="Dong D."/>
            <person name="Cook K."/>
            <person name="Shan G."/>
            <person name="Zhang H."/>
            <person name="Kosiol C."/>
            <person name="Xie X."/>
            <person name="Lu Z."/>
            <person name="Zheng H."/>
            <person name="Li Y."/>
            <person name="Steiner C.C."/>
            <person name="Lam T.T."/>
            <person name="Lin S."/>
            <person name="Zhang Q."/>
            <person name="Li G."/>
            <person name="Tian J."/>
            <person name="Gong T."/>
            <person name="Liu H."/>
            <person name="Zhang D."/>
            <person name="Fang L."/>
            <person name="Ye C."/>
            <person name="Zhang J."/>
            <person name="Hu W."/>
            <person name="Xu A."/>
            <person name="Ren Y."/>
            <person name="Zhang G."/>
            <person name="Bruford M.W."/>
            <person name="Li Q."/>
            <person name="Ma L."/>
            <person name="Guo Y."/>
            <person name="An N."/>
            <person name="Hu Y."/>
            <person name="Zheng Y."/>
            <person name="Shi Y."/>
            <person name="Li Z."/>
            <person name="Liu Q."/>
            <person name="Chen Y."/>
            <person name="Zhao J."/>
            <person name="Qu N."/>
            <person name="Zhao S."/>
            <person name="Tian F."/>
            <person name="Wang X."/>
            <person name="Wang H."/>
            <person name="Xu L."/>
            <person name="Liu X."/>
            <person name="Vinar T."/>
            <person name="Wang Y."/>
            <person name="Lam T.W."/>
            <person name="Yiu S.M."/>
            <person name="Liu S."/>
            <person name="Zhang H."/>
            <person name="Li D."/>
            <person name="Huang Y."/>
            <person name="Wang X."/>
            <person name="Yang G."/>
            <person name="Jiang Z."/>
            <person name="Wang J."/>
            <person name="Qin N."/>
            <person name="Li L."/>
            <person name="Li J."/>
            <person name="Bolund L."/>
            <person name="Kristiansen K."/>
            <person name="Wong G.K."/>
            <person name="Olson M."/>
            <person name="Zhang X."/>
            <person name="Li S."/>
            <person name="Yang H."/>
            <person name="Wang J."/>
            <person name="Wang J."/>
        </authorList>
    </citation>
    <scope>NUCLEOTIDE SEQUENCE [LARGE SCALE GENOMIC DNA]</scope>
</reference>
<dbReference type="InterPro" id="IPR036179">
    <property type="entry name" value="Ig-like_dom_sf"/>
</dbReference>
<dbReference type="AlphaFoldDB" id="D2I8U3"/>
<protein>
    <recommendedName>
        <fullName evidence="2">Immunoglobulin V-set domain-containing protein</fullName>
    </recommendedName>
</protein>
<dbReference type="SUPFAM" id="SSF48726">
    <property type="entry name" value="Immunoglobulin"/>
    <property type="match status" value="1"/>
</dbReference>
<dbReference type="InParanoid" id="D2I8U3"/>
<name>D2I8U3_AILME</name>